<feature type="compositionally biased region" description="Basic residues" evidence="13">
    <location>
        <begin position="921"/>
        <end position="932"/>
    </location>
</feature>
<feature type="domain" description="Cadherin" evidence="15">
    <location>
        <begin position="455"/>
        <end position="565"/>
    </location>
</feature>
<evidence type="ECO:0000313" key="17">
    <source>
        <dbReference type="Proteomes" id="UP000824782"/>
    </source>
</evidence>
<dbReference type="FunFam" id="2.60.40.60:FF:000002">
    <property type="entry name" value="Protocadherin alpha 2"/>
    <property type="match status" value="1"/>
</dbReference>
<dbReference type="Pfam" id="PF16492">
    <property type="entry name" value="Cadherin_C_2"/>
    <property type="match status" value="1"/>
</dbReference>
<evidence type="ECO:0000256" key="13">
    <source>
        <dbReference type="SAM" id="MobiDB-lite"/>
    </source>
</evidence>
<keyword evidence="8" id="KW-0130">Cell adhesion</keyword>
<dbReference type="CDD" id="cd11304">
    <property type="entry name" value="Cadherin_repeat"/>
    <property type="match status" value="6"/>
</dbReference>
<dbReference type="AlphaFoldDB" id="A0AAV7C373"/>
<keyword evidence="6" id="KW-0677">Repeat</keyword>
<dbReference type="Pfam" id="PF00028">
    <property type="entry name" value="Cadherin"/>
    <property type="match status" value="5"/>
</dbReference>
<feature type="domain" description="Cadherin" evidence="15">
    <location>
        <begin position="156"/>
        <end position="242"/>
    </location>
</feature>
<evidence type="ECO:0000256" key="9">
    <source>
        <dbReference type="ARBA" id="ARBA00022989"/>
    </source>
</evidence>
<dbReference type="GO" id="GO:0005886">
    <property type="term" value="C:plasma membrane"/>
    <property type="evidence" value="ECO:0007669"/>
    <property type="project" value="UniProtKB-SubCell"/>
</dbReference>
<feature type="domain" description="Cadherin" evidence="15">
    <location>
        <begin position="243"/>
        <end position="350"/>
    </location>
</feature>
<dbReference type="PANTHER" id="PTHR24028:SF349">
    <property type="entry name" value="PROTOCADHERIN GAMMA-C5"/>
    <property type="match status" value="1"/>
</dbReference>
<evidence type="ECO:0000313" key="16">
    <source>
        <dbReference type="EMBL" id="KAG8579384.1"/>
    </source>
</evidence>
<accession>A0AAV7C373</accession>
<dbReference type="GO" id="GO:0005509">
    <property type="term" value="F:calcium ion binding"/>
    <property type="evidence" value="ECO:0007669"/>
    <property type="project" value="UniProtKB-UniRule"/>
</dbReference>
<comment type="subcellular location">
    <subcellularLocation>
        <location evidence="2">Cell membrane</location>
        <topology evidence="2">Single-pass type I membrane protein</topology>
    </subcellularLocation>
</comment>
<comment type="function">
    <text evidence="1">Potential calcium-dependent cell-adhesion protein. May be involved in the establishment and maintenance of specific neuronal connections in the brain.</text>
</comment>
<dbReference type="PRINTS" id="PR00205">
    <property type="entry name" value="CADHERIN"/>
</dbReference>
<keyword evidence="10 14" id="KW-0472">Membrane</keyword>
<reference evidence="16" key="1">
    <citation type="thesis" date="2020" institute="ProQuest LLC" country="789 East Eisenhower Parkway, Ann Arbor, MI, USA">
        <title>Comparative Genomics and Chromosome Evolution.</title>
        <authorList>
            <person name="Mudd A.B."/>
        </authorList>
    </citation>
    <scope>NUCLEOTIDE SEQUENCE</scope>
    <source>
        <strain evidence="16">237g6f4</strain>
        <tissue evidence="16">Blood</tissue>
    </source>
</reference>
<dbReference type="EMBL" id="WNYA01000004">
    <property type="protein sequence ID" value="KAG8579384.1"/>
    <property type="molecule type" value="Genomic_DNA"/>
</dbReference>
<dbReference type="FunFam" id="2.60.40.60:FF:000001">
    <property type="entry name" value="Protocadherin alpha 2"/>
    <property type="match status" value="1"/>
</dbReference>
<evidence type="ECO:0000259" key="15">
    <source>
        <dbReference type="PROSITE" id="PS50268"/>
    </source>
</evidence>
<dbReference type="PROSITE" id="PS50268">
    <property type="entry name" value="CADHERIN_2"/>
    <property type="match status" value="6"/>
</dbReference>
<sequence>MDIHNSAETWKWQVKCFFFLCSWGWVSGQLRYSVVEESDPGTVVGNVAKDLGLKITDLSKRRLRMGTEGSRKHFAVNWEDGALIVNEKIDRESLCGASTSCLLPVEVVIENPLQLHRVMVEIVDINDNAPIFSNAERTIKITELLSSPGARFALESAHDLDVGSNGIKQYRLDSSPYFSLSVKKRSDGTLIPELVLEKVLDREEVDQHHLILTAVDGGDPPRSGTSQINIIVMDLNDNAPTFDKGLYKINVQENSPPNTMLLQLNATDLDEGVNSEIEYSFEDHMPDFVKKMFALNPKTGVISIIGPIDHEETSSFELPVRAKDRGVPEMEGNCIVQVEIDDVNDNAPEILVTSLMTDVPEDTAVGTVVGLFRVKDQDSGPNGQVTLELPSDLPFKFTYSHDHYSLVTNDLLDRETVSQYVIDLIASDMGSPPLRTQQTITLKISDINDNKPTFSQAMYSAGIQENNTPGQLLVEVSASDPDEGENSNLVYSLIDSQVEGSSSISSFVYINTKTGGLYAQRSFDFEQVQVLQVHVKVEDSGSPKQFSNGTVFIFILDTNDNAPRIFYPEHTDEFTAQQKIPKSSPGGYFVTKVTAMDLDSGHNAWLSYEIAKATDSSLFSISSQTGEIRTARSFLENENPEQSLLILVKDHGEPPLSATVTIIVTLDDGMVQENMKSKDLFQSTPNKSEMTMYLIISLVAISCVSFVTFTILLIKCLKKDHGGGGFCCRDTSTPTHYTGQYPTLRLNPDGTLKYMEVRMGPMDPQGQCPKSCYSTMSDKNDFTFMKPLNFPQLKNLVGETEVLFPPVNGPDQQAQPNADWRFSQAQRPGPSGAQPTEEAGVWPNNQFETERLQAMILASANEAAEGTSGLGGGTGTMGLSARYGPQFTLQHVPDYRQNVYIPGSTLTPTNAGGKRDGKGGGNKKKSGKKDKK</sequence>
<keyword evidence="3" id="KW-1003">Cell membrane</keyword>
<dbReference type="Pfam" id="PF15974">
    <property type="entry name" value="Cadherin_tail"/>
    <property type="match status" value="1"/>
</dbReference>
<dbReference type="FunFam" id="2.60.40.60:FF:000004">
    <property type="entry name" value="Protocadherin 1 gamma 2"/>
    <property type="match status" value="1"/>
</dbReference>
<dbReference type="InterPro" id="IPR031904">
    <property type="entry name" value="Cadherin_CBD"/>
</dbReference>
<dbReference type="GO" id="GO:0007156">
    <property type="term" value="P:homophilic cell adhesion via plasma membrane adhesion molecules"/>
    <property type="evidence" value="ECO:0007669"/>
    <property type="project" value="InterPro"/>
</dbReference>
<evidence type="ECO:0000256" key="3">
    <source>
        <dbReference type="ARBA" id="ARBA00022475"/>
    </source>
</evidence>
<feature type="transmembrane region" description="Helical" evidence="14">
    <location>
        <begin position="692"/>
        <end position="714"/>
    </location>
</feature>
<keyword evidence="17" id="KW-1185">Reference proteome</keyword>
<evidence type="ECO:0000256" key="6">
    <source>
        <dbReference type="ARBA" id="ARBA00022737"/>
    </source>
</evidence>
<dbReference type="InterPro" id="IPR020894">
    <property type="entry name" value="Cadherin_CS"/>
</dbReference>
<dbReference type="PROSITE" id="PS00232">
    <property type="entry name" value="CADHERIN_1"/>
    <property type="match status" value="3"/>
</dbReference>
<evidence type="ECO:0000256" key="14">
    <source>
        <dbReference type="SAM" id="Phobius"/>
    </source>
</evidence>
<keyword evidence="5" id="KW-0732">Signal</keyword>
<keyword evidence="4 14" id="KW-0812">Transmembrane</keyword>
<dbReference type="Proteomes" id="UP000824782">
    <property type="component" value="Unassembled WGS sequence"/>
</dbReference>
<evidence type="ECO:0000256" key="10">
    <source>
        <dbReference type="ARBA" id="ARBA00023136"/>
    </source>
</evidence>
<gene>
    <name evidence="16" type="ORF">GDO81_010857</name>
</gene>
<dbReference type="FunFam" id="2.60.40.60:FF:000129">
    <property type="entry name" value="protocadherin alpha-C2 isoform X1"/>
    <property type="match status" value="1"/>
</dbReference>
<feature type="domain" description="Cadherin" evidence="15">
    <location>
        <begin position="26"/>
        <end position="132"/>
    </location>
</feature>
<dbReference type="FunFam" id="2.60.40.60:FF:000018">
    <property type="entry name" value="Protocadherin gamma c3"/>
    <property type="match status" value="1"/>
</dbReference>
<evidence type="ECO:0000256" key="11">
    <source>
        <dbReference type="ARBA" id="ARBA00023180"/>
    </source>
</evidence>
<evidence type="ECO:0000256" key="7">
    <source>
        <dbReference type="ARBA" id="ARBA00022837"/>
    </source>
</evidence>
<dbReference type="Pfam" id="PF08266">
    <property type="entry name" value="Cadherin_2"/>
    <property type="match status" value="1"/>
</dbReference>
<comment type="caution">
    <text evidence="16">The sequence shown here is derived from an EMBL/GenBank/DDBJ whole genome shotgun (WGS) entry which is preliminary data.</text>
</comment>
<evidence type="ECO:0000256" key="1">
    <source>
        <dbReference type="ARBA" id="ARBA00003436"/>
    </source>
</evidence>
<feature type="domain" description="Cadherin" evidence="15">
    <location>
        <begin position="572"/>
        <end position="668"/>
    </location>
</feature>
<keyword evidence="9 14" id="KW-1133">Transmembrane helix</keyword>
<proteinExistence type="predicted"/>
<dbReference type="InterPro" id="IPR032455">
    <property type="entry name" value="Cadherin_C"/>
</dbReference>
<evidence type="ECO:0000256" key="12">
    <source>
        <dbReference type="PROSITE-ProRule" id="PRU00043"/>
    </source>
</evidence>
<keyword evidence="7 12" id="KW-0106">Calcium</keyword>
<dbReference type="SMART" id="SM00112">
    <property type="entry name" value="CA"/>
    <property type="match status" value="6"/>
</dbReference>
<protein>
    <recommendedName>
        <fullName evidence="15">Cadherin domain-containing protein</fullName>
    </recommendedName>
</protein>
<organism evidence="16 17">
    <name type="scientific">Engystomops pustulosus</name>
    <name type="common">Tungara frog</name>
    <name type="synonym">Physalaemus pustulosus</name>
    <dbReference type="NCBI Taxonomy" id="76066"/>
    <lineage>
        <taxon>Eukaryota</taxon>
        <taxon>Metazoa</taxon>
        <taxon>Chordata</taxon>
        <taxon>Craniata</taxon>
        <taxon>Vertebrata</taxon>
        <taxon>Euteleostomi</taxon>
        <taxon>Amphibia</taxon>
        <taxon>Batrachia</taxon>
        <taxon>Anura</taxon>
        <taxon>Neobatrachia</taxon>
        <taxon>Hyloidea</taxon>
        <taxon>Leptodactylidae</taxon>
        <taxon>Leiuperinae</taxon>
        <taxon>Engystomops</taxon>
    </lineage>
</organism>
<dbReference type="InterPro" id="IPR002126">
    <property type="entry name" value="Cadherin-like_dom"/>
</dbReference>
<dbReference type="InterPro" id="IPR015919">
    <property type="entry name" value="Cadherin-like_sf"/>
</dbReference>
<evidence type="ECO:0000256" key="5">
    <source>
        <dbReference type="ARBA" id="ARBA00022729"/>
    </source>
</evidence>
<keyword evidence="11" id="KW-0325">Glycoprotein</keyword>
<dbReference type="InterPro" id="IPR050174">
    <property type="entry name" value="Protocadherin/Cadherin-CA"/>
</dbReference>
<dbReference type="InterPro" id="IPR013164">
    <property type="entry name" value="Cadherin_N"/>
</dbReference>
<evidence type="ECO:0000256" key="4">
    <source>
        <dbReference type="ARBA" id="ARBA00022692"/>
    </source>
</evidence>
<name>A0AAV7C373_ENGPU</name>
<evidence type="ECO:0000256" key="8">
    <source>
        <dbReference type="ARBA" id="ARBA00022889"/>
    </source>
</evidence>
<feature type="domain" description="Cadherin" evidence="15">
    <location>
        <begin position="351"/>
        <end position="454"/>
    </location>
</feature>
<feature type="region of interest" description="Disordered" evidence="13">
    <location>
        <begin position="808"/>
        <end position="841"/>
    </location>
</feature>
<evidence type="ECO:0000256" key="2">
    <source>
        <dbReference type="ARBA" id="ARBA00004251"/>
    </source>
</evidence>
<dbReference type="SUPFAM" id="SSF49313">
    <property type="entry name" value="Cadherin-like"/>
    <property type="match status" value="6"/>
</dbReference>
<dbReference type="PANTHER" id="PTHR24028">
    <property type="entry name" value="CADHERIN-87A"/>
    <property type="match status" value="1"/>
</dbReference>
<dbReference type="FunFam" id="2.60.40.60:FF:000006">
    <property type="entry name" value="Protocadherin alpha 2"/>
    <property type="match status" value="1"/>
</dbReference>
<dbReference type="Gene3D" id="2.60.40.60">
    <property type="entry name" value="Cadherins"/>
    <property type="match status" value="6"/>
</dbReference>
<feature type="region of interest" description="Disordered" evidence="13">
    <location>
        <begin position="900"/>
        <end position="932"/>
    </location>
</feature>